<evidence type="ECO:0000256" key="1">
    <source>
        <dbReference type="ARBA" id="ARBA00004141"/>
    </source>
</evidence>
<sequence>MLIEFFQNLATYSFLQNACLAAILAGIACGLLGPLVLINRLSFLTGAVSHVAYGGIGLAFFLNLAVFPVTMIFTLVSALLMGFLSLGKKNEPRSLTETRSDTAIGIFWAAGMALGIILIDLSGSISGDFMGFLFGSIITVSTSELFTMSILILIIFLLILVFHQGLWAVSLDKDFARTKGLPVDGLYLLLIALAAVTVVMLIRLTGLILVMALMTIPSRLALTISHSLWLSMFLSAIFAVCFAIIGLILSYMLNLSPGAAVVGVASLSALLFFGVKKYFFAN</sequence>
<dbReference type="GO" id="GO:0055085">
    <property type="term" value="P:transmembrane transport"/>
    <property type="evidence" value="ECO:0007669"/>
    <property type="project" value="InterPro"/>
</dbReference>
<dbReference type="InterPro" id="IPR037294">
    <property type="entry name" value="ABC_BtuC-like"/>
</dbReference>
<feature type="transmembrane region" description="Helical" evidence="7">
    <location>
        <begin position="228"/>
        <end position="249"/>
    </location>
</feature>
<dbReference type="STRING" id="1121455.SAMN02745728_02048"/>
<dbReference type="AlphaFoldDB" id="A0A1M7TIP1"/>
<evidence type="ECO:0000313" key="8">
    <source>
        <dbReference type="EMBL" id="SHN70468.1"/>
    </source>
</evidence>
<dbReference type="Gene3D" id="1.10.3470.10">
    <property type="entry name" value="ABC transporter involved in vitamin B12 uptake, BtuC"/>
    <property type="match status" value="1"/>
</dbReference>
<keyword evidence="4 7" id="KW-1133">Transmembrane helix</keyword>
<dbReference type="PANTHER" id="PTHR30477:SF18">
    <property type="entry name" value="METAL TRANSPORT SYSTEM MEMBRANE PROTEIN CT_417-RELATED"/>
    <property type="match status" value="1"/>
</dbReference>
<accession>A0A1M7TIP1</accession>
<evidence type="ECO:0000313" key="9">
    <source>
        <dbReference type="Proteomes" id="UP000186469"/>
    </source>
</evidence>
<dbReference type="RefSeq" id="WP_072697722.1">
    <property type="nucleotide sequence ID" value="NZ_FRDI01000012.1"/>
</dbReference>
<feature type="transmembrane region" description="Helical" evidence="7">
    <location>
        <begin position="104"/>
        <end position="125"/>
    </location>
</feature>
<dbReference type="InterPro" id="IPR001626">
    <property type="entry name" value="ABC_TroCD"/>
</dbReference>
<dbReference type="OrthoDB" id="9798540at2"/>
<dbReference type="Proteomes" id="UP000186469">
    <property type="component" value="Unassembled WGS sequence"/>
</dbReference>
<dbReference type="Pfam" id="PF00950">
    <property type="entry name" value="ABC-3"/>
    <property type="match status" value="1"/>
</dbReference>
<evidence type="ECO:0000256" key="5">
    <source>
        <dbReference type="ARBA" id="ARBA00023136"/>
    </source>
</evidence>
<evidence type="ECO:0000256" key="4">
    <source>
        <dbReference type="ARBA" id="ARBA00022989"/>
    </source>
</evidence>
<comment type="similarity">
    <text evidence="2 6">Belongs to the ABC-3 integral membrane protein family.</text>
</comment>
<dbReference type="SUPFAM" id="SSF81345">
    <property type="entry name" value="ABC transporter involved in vitamin B12 uptake, BtuC"/>
    <property type="match status" value="1"/>
</dbReference>
<comment type="subcellular location">
    <subcellularLocation>
        <location evidence="6">Cell membrane</location>
        <topology evidence="6">Multi-pass membrane protein</topology>
    </subcellularLocation>
    <subcellularLocation>
        <location evidence="1">Membrane</location>
        <topology evidence="1">Multi-pass membrane protein</topology>
    </subcellularLocation>
</comment>
<keyword evidence="3 6" id="KW-0812">Transmembrane</keyword>
<evidence type="ECO:0000256" key="6">
    <source>
        <dbReference type="RuleBase" id="RU003943"/>
    </source>
</evidence>
<proteinExistence type="inferred from homology"/>
<evidence type="ECO:0000256" key="7">
    <source>
        <dbReference type="SAM" id="Phobius"/>
    </source>
</evidence>
<feature type="transmembrane region" description="Helical" evidence="7">
    <location>
        <begin position="255"/>
        <end position="275"/>
    </location>
</feature>
<feature type="transmembrane region" description="Helical" evidence="7">
    <location>
        <begin position="20"/>
        <end position="39"/>
    </location>
</feature>
<name>A0A1M7TIP1_9BACT</name>
<dbReference type="GO" id="GO:0043190">
    <property type="term" value="C:ATP-binding cassette (ABC) transporter complex"/>
    <property type="evidence" value="ECO:0007669"/>
    <property type="project" value="InterPro"/>
</dbReference>
<dbReference type="GO" id="GO:0010043">
    <property type="term" value="P:response to zinc ion"/>
    <property type="evidence" value="ECO:0007669"/>
    <property type="project" value="TreeGrafter"/>
</dbReference>
<evidence type="ECO:0000256" key="2">
    <source>
        <dbReference type="ARBA" id="ARBA00008034"/>
    </source>
</evidence>
<keyword evidence="5 7" id="KW-0472">Membrane</keyword>
<protein>
    <submittedName>
        <fullName evidence="8">Zinc transport system permease protein</fullName>
    </submittedName>
</protein>
<feature type="transmembrane region" description="Helical" evidence="7">
    <location>
        <begin position="51"/>
        <end position="84"/>
    </location>
</feature>
<keyword evidence="6" id="KW-0813">Transport</keyword>
<dbReference type="EMBL" id="FRDI01000012">
    <property type="protein sequence ID" value="SHN70468.1"/>
    <property type="molecule type" value="Genomic_DNA"/>
</dbReference>
<reference evidence="8 9" key="1">
    <citation type="submission" date="2016-12" db="EMBL/GenBank/DDBJ databases">
        <authorList>
            <person name="Song W.-J."/>
            <person name="Kurnit D.M."/>
        </authorList>
    </citation>
    <scope>NUCLEOTIDE SEQUENCE [LARGE SCALE GENOMIC DNA]</scope>
    <source>
        <strain evidence="8 9">DSM 11393</strain>
    </source>
</reference>
<keyword evidence="9" id="KW-1185">Reference proteome</keyword>
<evidence type="ECO:0000256" key="3">
    <source>
        <dbReference type="ARBA" id="ARBA00022692"/>
    </source>
</evidence>
<feature type="transmembrane region" description="Helical" evidence="7">
    <location>
        <begin position="186"/>
        <end position="216"/>
    </location>
</feature>
<organism evidence="8 9">
    <name type="scientific">Desulfovibrio litoralis DSM 11393</name>
    <dbReference type="NCBI Taxonomy" id="1121455"/>
    <lineage>
        <taxon>Bacteria</taxon>
        <taxon>Pseudomonadati</taxon>
        <taxon>Thermodesulfobacteriota</taxon>
        <taxon>Desulfovibrionia</taxon>
        <taxon>Desulfovibrionales</taxon>
        <taxon>Desulfovibrionaceae</taxon>
        <taxon>Desulfovibrio</taxon>
    </lineage>
</organism>
<gene>
    <name evidence="8" type="ORF">SAMN02745728_02048</name>
</gene>
<dbReference type="PANTHER" id="PTHR30477">
    <property type="entry name" value="ABC-TRANSPORTER METAL-BINDING PROTEIN"/>
    <property type="match status" value="1"/>
</dbReference>
<feature type="transmembrane region" description="Helical" evidence="7">
    <location>
        <begin position="145"/>
        <end position="166"/>
    </location>
</feature>